<comment type="caution">
    <text evidence="1">The sequence shown here is derived from an EMBL/GenBank/DDBJ whole genome shotgun (WGS) entry which is preliminary data.</text>
</comment>
<accession>A0A2S9YA82</accession>
<protein>
    <submittedName>
        <fullName evidence="1">Coenzyme Q (Ubiquinone) biosynthesis protein Coq4</fullName>
    </submittedName>
</protein>
<gene>
    <name evidence="1" type="ORF">ENSA7_56810</name>
</gene>
<sequence>MADATTLRLTLPPNPSVLTRIRVGLQALRVLKDDNANPYYARLLHLSFDGDTYARLAERMRQTDEGRRILDEKLTIPGEDVDISALERLPPSTLGHEYARYYIDNGIEPFDFEFPLQDDADFLNKRYRETHDIHHLITGYGIDEVGEVELQAFYLGNLGFRHAGLIVLVSIPYRLGKVGVKGIRGYVRRLRAAYRRGKSSHQLLTVSFDELWDQPVSEIAARVCAPACSLA</sequence>
<dbReference type="PANTHER" id="PTHR12922:SF7">
    <property type="entry name" value="UBIQUINONE BIOSYNTHESIS PROTEIN COQ4 HOMOLOG, MITOCHONDRIAL"/>
    <property type="match status" value="1"/>
</dbReference>
<dbReference type="GO" id="GO:0006744">
    <property type="term" value="P:ubiquinone biosynthetic process"/>
    <property type="evidence" value="ECO:0007669"/>
    <property type="project" value="InterPro"/>
</dbReference>
<evidence type="ECO:0000313" key="2">
    <source>
        <dbReference type="Proteomes" id="UP000238823"/>
    </source>
</evidence>
<dbReference type="Pfam" id="PF05019">
    <property type="entry name" value="Coq4"/>
    <property type="match status" value="1"/>
</dbReference>
<reference evidence="1 2" key="1">
    <citation type="submission" date="2018-03" db="EMBL/GenBank/DDBJ databases">
        <title>Draft Genome Sequences of the Obligatory Marine Myxobacteria Enhygromyxa salina SWB007.</title>
        <authorList>
            <person name="Poehlein A."/>
            <person name="Moghaddam J.A."/>
            <person name="Harms H."/>
            <person name="Alanjari M."/>
            <person name="Koenig G.M."/>
            <person name="Daniel R."/>
            <person name="Schaeberle T.F."/>
        </authorList>
    </citation>
    <scope>NUCLEOTIDE SEQUENCE [LARGE SCALE GENOMIC DNA]</scope>
    <source>
        <strain evidence="1 2">SWB007</strain>
    </source>
</reference>
<dbReference type="PANTHER" id="PTHR12922">
    <property type="entry name" value="UBIQUINONE BIOSYNTHESIS PROTEIN"/>
    <property type="match status" value="1"/>
</dbReference>
<keyword evidence="1" id="KW-0830">Ubiquinone</keyword>
<dbReference type="Proteomes" id="UP000238823">
    <property type="component" value="Unassembled WGS sequence"/>
</dbReference>
<proteinExistence type="predicted"/>
<dbReference type="AlphaFoldDB" id="A0A2S9YA82"/>
<name>A0A2S9YA82_9BACT</name>
<organism evidence="1 2">
    <name type="scientific">Enhygromyxa salina</name>
    <dbReference type="NCBI Taxonomy" id="215803"/>
    <lineage>
        <taxon>Bacteria</taxon>
        <taxon>Pseudomonadati</taxon>
        <taxon>Myxococcota</taxon>
        <taxon>Polyangia</taxon>
        <taxon>Nannocystales</taxon>
        <taxon>Nannocystaceae</taxon>
        <taxon>Enhygromyxa</taxon>
    </lineage>
</organism>
<dbReference type="EMBL" id="PVNL01000115">
    <property type="protein sequence ID" value="PRQ02013.1"/>
    <property type="molecule type" value="Genomic_DNA"/>
</dbReference>
<dbReference type="InterPro" id="IPR007715">
    <property type="entry name" value="Coq4"/>
</dbReference>
<evidence type="ECO:0000313" key="1">
    <source>
        <dbReference type="EMBL" id="PRQ02013.1"/>
    </source>
</evidence>
<dbReference type="OrthoDB" id="9775927at2"/>